<keyword evidence="1" id="KW-0812">Transmembrane</keyword>
<evidence type="ECO:0000313" key="2">
    <source>
        <dbReference type="EMBL" id="JAH74559.1"/>
    </source>
</evidence>
<evidence type="ECO:0000256" key="1">
    <source>
        <dbReference type="SAM" id="Phobius"/>
    </source>
</evidence>
<sequence>MMFLLERGEQHAFSVYLRLAVFCSPVVLVVVYLQDDRFIIPFCIFMGL</sequence>
<dbReference type="AlphaFoldDB" id="A0A0E9V8X4"/>
<organism evidence="2">
    <name type="scientific">Anguilla anguilla</name>
    <name type="common">European freshwater eel</name>
    <name type="synonym">Muraena anguilla</name>
    <dbReference type="NCBI Taxonomy" id="7936"/>
    <lineage>
        <taxon>Eukaryota</taxon>
        <taxon>Metazoa</taxon>
        <taxon>Chordata</taxon>
        <taxon>Craniata</taxon>
        <taxon>Vertebrata</taxon>
        <taxon>Euteleostomi</taxon>
        <taxon>Actinopterygii</taxon>
        <taxon>Neopterygii</taxon>
        <taxon>Teleostei</taxon>
        <taxon>Anguilliformes</taxon>
        <taxon>Anguillidae</taxon>
        <taxon>Anguilla</taxon>
    </lineage>
</organism>
<accession>A0A0E9V8X4</accession>
<name>A0A0E9V8X4_ANGAN</name>
<protein>
    <submittedName>
        <fullName evidence="2">Uncharacterized protein</fullName>
    </submittedName>
</protein>
<reference evidence="2" key="2">
    <citation type="journal article" date="2015" name="Fish Shellfish Immunol.">
        <title>Early steps in the European eel (Anguilla anguilla)-Vibrio vulnificus interaction in the gills: Role of the RtxA13 toxin.</title>
        <authorList>
            <person name="Callol A."/>
            <person name="Pajuelo D."/>
            <person name="Ebbesson L."/>
            <person name="Teles M."/>
            <person name="MacKenzie S."/>
            <person name="Amaro C."/>
        </authorList>
    </citation>
    <scope>NUCLEOTIDE SEQUENCE</scope>
</reference>
<reference evidence="2" key="1">
    <citation type="submission" date="2014-11" db="EMBL/GenBank/DDBJ databases">
        <authorList>
            <person name="Amaro Gonzalez C."/>
        </authorList>
    </citation>
    <scope>NUCLEOTIDE SEQUENCE</scope>
</reference>
<feature type="transmembrane region" description="Helical" evidence="1">
    <location>
        <begin position="12"/>
        <end position="33"/>
    </location>
</feature>
<keyword evidence="1" id="KW-0472">Membrane</keyword>
<keyword evidence="1" id="KW-1133">Transmembrane helix</keyword>
<dbReference type="EMBL" id="GBXM01034018">
    <property type="protein sequence ID" value="JAH74559.1"/>
    <property type="molecule type" value="Transcribed_RNA"/>
</dbReference>
<proteinExistence type="predicted"/>